<dbReference type="GO" id="GO:0015941">
    <property type="term" value="P:pantothenate catabolic process"/>
    <property type="evidence" value="ECO:0007669"/>
    <property type="project" value="InterPro"/>
</dbReference>
<dbReference type="EC" id="6.3.2.5" evidence="3"/>
<dbReference type="Gene3D" id="3.40.50.10300">
    <property type="entry name" value="CoaB-like"/>
    <property type="match status" value="1"/>
</dbReference>
<keyword evidence="3" id="KW-0436">Ligase</keyword>
<dbReference type="AlphaFoldDB" id="A0A2K8NZF7"/>
<keyword evidence="3" id="KW-0288">FMN</keyword>
<comment type="catalytic activity">
    <reaction evidence="3">
        <text>(R)-4'-phosphopantothenate + L-cysteine + CTP = N-[(R)-4-phosphopantothenoyl]-L-cysteine + CMP + diphosphate + H(+)</text>
        <dbReference type="Rhea" id="RHEA:19397"/>
        <dbReference type="ChEBI" id="CHEBI:10986"/>
        <dbReference type="ChEBI" id="CHEBI:15378"/>
        <dbReference type="ChEBI" id="CHEBI:33019"/>
        <dbReference type="ChEBI" id="CHEBI:35235"/>
        <dbReference type="ChEBI" id="CHEBI:37563"/>
        <dbReference type="ChEBI" id="CHEBI:59458"/>
        <dbReference type="ChEBI" id="CHEBI:60377"/>
        <dbReference type="EC" id="6.3.2.5"/>
    </reaction>
</comment>
<dbReference type="InterPro" id="IPR003382">
    <property type="entry name" value="Flavoprotein"/>
</dbReference>
<dbReference type="SUPFAM" id="SSF52507">
    <property type="entry name" value="Homo-oligomeric flavin-containing Cys decarboxylases, HFCD"/>
    <property type="match status" value="1"/>
</dbReference>
<gene>
    <name evidence="6" type="primary">dfp</name>
    <name evidence="6" type="ORF">ESOMN_v1c05540</name>
</gene>
<dbReference type="Pfam" id="PF02441">
    <property type="entry name" value="Flavoprotein"/>
    <property type="match status" value="1"/>
</dbReference>
<comment type="similarity">
    <text evidence="3">In the N-terminal section; belongs to the HFCD (homo-oligomeric flavin containing Cys decarboxylase) superfamily.</text>
</comment>
<protein>
    <recommendedName>
        <fullName evidence="3">Coenzyme A biosynthesis bifunctional protein CoaBC</fullName>
        <ecNumber evidence="3">4.1.1.36</ecNumber>
        <ecNumber evidence="3">6.3.2.5</ecNumber>
    </recommendedName>
    <alternativeName>
        <fullName evidence="3">DNA/pantothenate metabolism flavoprotein</fullName>
    </alternativeName>
</protein>
<name>A0A2K8NZF7_9MOLU</name>
<accession>A0A2K8NZF7</accession>
<dbReference type="InterPro" id="IPR007085">
    <property type="entry name" value="DNA/pantothenate-metab_flavo_C"/>
</dbReference>
<keyword evidence="2 3" id="KW-0456">Lyase</keyword>
<dbReference type="GO" id="GO:0071513">
    <property type="term" value="C:phosphopantothenoylcysteine decarboxylase complex"/>
    <property type="evidence" value="ECO:0007669"/>
    <property type="project" value="TreeGrafter"/>
</dbReference>
<dbReference type="GO" id="GO:0004633">
    <property type="term" value="F:phosphopantothenoylcysteine decarboxylase activity"/>
    <property type="evidence" value="ECO:0007669"/>
    <property type="project" value="UniProtKB-EC"/>
</dbReference>
<dbReference type="GO" id="GO:0004632">
    <property type="term" value="F:phosphopantothenate--cysteine ligase activity"/>
    <property type="evidence" value="ECO:0007669"/>
    <property type="project" value="UniProtKB-EC"/>
</dbReference>
<dbReference type="GO" id="GO:0010181">
    <property type="term" value="F:FMN binding"/>
    <property type="evidence" value="ECO:0007669"/>
    <property type="project" value="InterPro"/>
</dbReference>
<comment type="similarity">
    <text evidence="3">In the C-terminal section; belongs to the PPC synthetase family.</text>
</comment>
<comment type="cofactor">
    <cofactor evidence="3">
        <name>FMN</name>
        <dbReference type="ChEBI" id="CHEBI:58210"/>
    </cofactor>
</comment>
<dbReference type="Gene3D" id="3.40.50.1950">
    <property type="entry name" value="Flavin prenyltransferase-like"/>
    <property type="match status" value="1"/>
</dbReference>
<dbReference type="UniPathway" id="UPA00241">
    <property type="reaction ID" value="UER00353"/>
</dbReference>
<dbReference type="SUPFAM" id="SSF102645">
    <property type="entry name" value="CoaB-like"/>
    <property type="match status" value="1"/>
</dbReference>
<evidence type="ECO:0000259" key="5">
    <source>
        <dbReference type="Pfam" id="PF04127"/>
    </source>
</evidence>
<evidence type="ECO:0000256" key="3">
    <source>
        <dbReference type="RuleBase" id="RU364078"/>
    </source>
</evidence>
<dbReference type="EC" id="4.1.1.36" evidence="3"/>
<dbReference type="InterPro" id="IPR035929">
    <property type="entry name" value="CoaB-like_sf"/>
</dbReference>
<dbReference type="KEGG" id="esx:ESOMN_v1c05540"/>
<dbReference type="InterPro" id="IPR036551">
    <property type="entry name" value="Flavin_trans-like"/>
</dbReference>
<proteinExistence type="inferred from homology"/>
<keyword evidence="1 3" id="KW-0210">Decarboxylase</keyword>
<dbReference type="PANTHER" id="PTHR14359">
    <property type="entry name" value="HOMO-OLIGOMERIC FLAVIN CONTAINING CYS DECARBOXYLASE FAMILY"/>
    <property type="match status" value="1"/>
</dbReference>
<feature type="domain" description="DNA/pantothenate metabolism flavoprotein C-terminal" evidence="5">
    <location>
        <begin position="180"/>
        <end position="383"/>
    </location>
</feature>
<evidence type="ECO:0000259" key="4">
    <source>
        <dbReference type="Pfam" id="PF02441"/>
    </source>
</evidence>
<dbReference type="NCBIfam" id="TIGR00521">
    <property type="entry name" value="coaBC_dfp"/>
    <property type="match status" value="1"/>
</dbReference>
<comment type="catalytic activity">
    <reaction evidence="3">
        <text>N-[(R)-4-phosphopantothenoyl]-L-cysteine + H(+) = (R)-4'-phosphopantetheine + CO2</text>
        <dbReference type="Rhea" id="RHEA:16793"/>
        <dbReference type="ChEBI" id="CHEBI:15378"/>
        <dbReference type="ChEBI" id="CHEBI:16526"/>
        <dbReference type="ChEBI" id="CHEBI:59458"/>
        <dbReference type="ChEBI" id="CHEBI:61723"/>
        <dbReference type="EC" id="4.1.1.36"/>
    </reaction>
</comment>
<organism evidence="6 7">
    <name type="scientific">Williamsoniiplasma somnilux</name>
    <dbReference type="NCBI Taxonomy" id="215578"/>
    <lineage>
        <taxon>Bacteria</taxon>
        <taxon>Bacillati</taxon>
        <taxon>Mycoplasmatota</taxon>
        <taxon>Mollicutes</taxon>
        <taxon>Entomoplasmatales</taxon>
        <taxon>Williamsoniiplasma</taxon>
    </lineage>
</organism>
<reference evidence="6 7" key="1">
    <citation type="submission" date="2017-11" db="EMBL/GenBank/DDBJ databases">
        <title>Genome sequence of Entomoplasma somnilux PYAN-1 (ATCC 49194).</title>
        <authorList>
            <person name="Lo W.-S."/>
            <person name="Gasparich G.E."/>
            <person name="Kuo C.-H."/>
        </authorList>
    </citation>
    <scope>NUCLEOTIDE SEQUENCE [LARGE SCALE GENOMIC DNA]</scope>
    <source>
        <strain evidence="6 7">PYAN-1</strain>
    </source>
</reference>
<sequence>MQRKINFIITAGIAATKAKETINKLKIDYKINVFASEDVSHFFDLETLNINTKIFTTKQYDNHATGKHIEVNKDSDLTIIYPATYDFINKVANGFADDICSLTLAANESKTLWFPSMNEKMYLNPILQKSKNTLLENKQNIWLEPKYGMLASRDLGLGRAWEPDEVVQYVNSFFEEFINLKNKKILINLGRTKAYLDPVRYITNGSSGLMGSELVKWANVFTSEISIIAGDHDVNISKITKKVNTNAEMLETMKMHFKEKDIVICSAALNDYEITNPSLIKTPKNENLNLQLSKAVDVLEHLGSLKTKQILVGFSLANDFDLIIAKTKMRKKNLDILIINLVDSMNNQKTSIKILNSINENILEFNSLTKSAAAHEIWKMINDFIKLKNQN</sequence>
<dbReference type="Proteomes" id="UP000232230">
    <property type="component" value="Chromosome"/>
</dbReference>
<evidence type="ECO:0000256" key="2">
    <source>
        <dbReference type="ARBA" id="ARBA00023239"/>
    </source>
</evidence>
<feature type="domain" description="Flavoprotein" evidence="4">
    <location>
        <begin position="4"/>
        <end position="158"/>
    </location>
</feature>
<comment type="pathway">
    <text evidence="3">Cofactor biosynthesis; coenzyme A biosynthesis; CoA from (R)-pantothenate: step 2/5.</text>
</comment>
<dbReference type="RefSeq" id="WP_024863456.1">
    <property type="nucleotide sequence ID" value="NZ_CP024965.1"/>
</dbReference>
<comment type="function">
    <text evidence="3">Catalyzes two steps in the biosynthesis of coenzyme A. In the first step cysteine is conjugated to 4'-phosphopantothenate to form 4-phosphopantothenoylcysteine, in the latter compound is decarboxylated to form 4'-phosphopantotheine.</text>
</comment>
<dbReference type="Pfam" id="PF04127">
    <property type="entry name" value="DFP"/>
    <property type="match status" value="1"/>
</dbReference>
<comment type="pathway">
    <text evidence="3">Cofactor biosynthesis; coenzyme A biosynthesis; CoA from (R)-pantothenate: step 3/5.</text>
</comment>
<keyword evidence="7" id="KW-1185">Reference proteome</keyword>
<dbReference type="InterPro" id="IPR005252">
    <property type="entry name" value="CoaBC"/>
</dbReference>
<evidence type="ECO:0000313" key="6">
    <source>
        <dbReference type="EMBL" id="ATZ18936.1"/>
    </source>
</evidence>
<evidence type="ECO:0000313" key="7">
    <source>
        <dbReference type="Proteomes" id="UP000232230"/>
    </source>
</evidence>
<dbReference type="EMBL" id="CP024965">
    <property type="protein sequence ID" value="ATZ18936.1"/>
    <property type="molecule type" value="Genomic_DNA"/>
</dbReference>
<evidence type="ECO:0000256" key="1">
    <source>
        <dbReference type="ARBA" id="ARBA00022793"/>
    </source>
</evidence>
<dbReference type="PANTHER" id="PTHR14359:SF6">
    <property type="entry name" value="PHOSPHOPANTOTHENOYLCYSTEINE DECARBOXYLASE"/>
    <property type="match status" value="1"/>
</dbReference>
<keyword evidence="3" id="KW-0285">Flavoprotein</keyword>
<dbReference type="GO" id="GO:0015937">
    <property type="term" value="P:coenzyme A biosynthetic process"/>
    <property type="evidence" value="ECO:0007669"/>
    <property type="project" value="UniProtKB-UniPathway"/>
</dbReference>